<accession>A0A822YWW0</accession>
<gene>
    <name evidence="1" type="ORF">HUJ06_007668</name>
</gene>
<dbReference type="EMBL" id="DUZY01000004">
    <property type="protein sequence ID" value="DAD37027.1"/>
    <property type="molecule type" value="Genomic_DNA"/>
</dbReference>
<reference evidence="1 2" key="1">
    <citation type="journal article" date="2020" name="Mol. Biol. Evol.">
        <title>Distinct Expression and Methylation Patterns for Genes with Different Fates following a Single Whole-Genome Duplication in Flowering Plants.</title>
        <authorList>
            <person name="Shi T."/>
            <person name="Rahmani R.S."/>
            <person name="Gugger P.F."/>
            <person name="Wang M."/>
            <person name="Li H."/>
            <person name="Zhang Y."/>
            <person name="Li Z."/>
            <person name="Wang Q."/>
            <person name="Van de Peer Y."/>
            <person name="Marchal K."/>
            <person name="Chen J."/>
        </authorList>
    </citation>
    <scope>NUCLEOTIDE SEQUENCE [LARGE SCALE GENOMIC DNA]</scope>
    <source>
        <tissue evidence="1">Leaf</tissue>
    </source>
</reference>
<sequence length="84" mass="9392">MYVSPIKEIRGVDDLQLKLVNKPAVGNVPRHPQQGQQIAIGMDVCRANLSSLFEWGKIYGKRTLNLVKKGSSLHDLFSFCHIEG</sequence>
<organism evidence="1 2">
    <name type="scientific">Nelumbo nucifera</name>
    <name type="common">Sacred lotus</name>
    <dbReference type="NCBI Taxonomy" id="4432"/>
    <lineage>
        <taxon>Eukaryota</taxon>
        <taxon>Viridiplantae</taxon>
        <taxon>Streptophyta</taxon>
        <taxon>Embryophyta</taxon>
        <taxon>Tracheophyta</taxon>
        <taxon>Spermatophyta</taxon>
        <taxon>Magnoliopsida</taxon>
        <taxon>Proteales</taxon>
        <taxon>Nelumbonaceae</taxon>
        <taxon>Nelumbo</taxon>
    </lineage>
</organism>
<evidence type="ECO:0000313" key="2">
    <source>
        <dbReference type="Proteomes" id="UP000607653"/>
    </source>
</evidence>
<keyword evidence="2" id="KW-1185">Reference proteome</keyword>
<dbReference type="Proteomes" id="UP000607653">
    <property type="component" value="Unassembled WGS sequence"/>
</dbReference>
<evidence type="ECO:0000313" key="1">
    <source>
        <dbReference type="EMBL" id="DAD37027.1"/>
    </source>
</evidence>
<comment type="caution">
    <text evidence="1">The sequence shown here is derived from an EMBL/GenBank/DDBJ whole genome shotgun (WGS) entry which is preliminary data.</text>
</comment>
<proteinExistence type="predicted"/>
<dbReference type="AlphaFoldDB" id="A0A822YWW0"/>
<protein>
    <submittedName>
        <fullName evidence="1">Uncharacterized protein</fullName>
    </submittedName>
</protein>
<name>A0A822YWW0_NELNU</name>